<organism evidence="3 4">
    <name type="scientific">Ophiocordyceps australis</name>
    <dbReference type="NCBI Taxonomy" id="1399860"/>
    <lineage>
        <taxon>Eukaryota</taxon>
        <taxon>Fungi</taxon>
        <taxon>Dikarya</taxon>
        <taxon>Ascomycota</taxon>
        <taxon>Pezizomycotina</taxon>
        <taxon>Sordariomycetes</taxon>
        <taxon>Hypocreomycetidae</taxon>
        <taxon>Hypocreales</taxon>
        <taxon>Ophiocordycipitaceae</taxon>
        <taxon>Ophiocordyceps</taxon>
    </lineage>
</organism>
<keyword evidence="4" id="KW-1185">Reference proteome</keyword>
<keyword evidence="2" id="KW-0732">Signal</keyword>
<evidence type="ECO:0000313" key="4">
    <source>
        <dbReference type="Proteomes" id="UP000224854"/>
    </source>
</evidence>
<accession>A0A2C5XEY8</accession>
<dbReference type="EMBL" id="NJEU01000861">
    <property type="protein sequence ID" value="PHH69969.1"/>
    <property type="molecule type" value="Genomic_DNA"/>
</dbReference>
<dbReference type="Proteomes" id="UP000224854">
    <property type="component" value="Unassembled WGS sequence"/>
</dbReference>
<comment type="caution">
    <text evidence="3">The sequence shown here is derived from an EMBL/GenBank/DDBJ whole genome shotgun (WGS) entry which is preliminary data.</text>
</comment>
<evidence type="ECO:0000256" key="2">
    <source>
        <dbReference type="SAM" id="SignalP"/>
    </source>
</evidence>
<evidence type="ECO:0000313" key="3">
    <source>
        <dbReference type="EMBL" id="PHH69969.1"/>
    </source>
</evidence>
<protein>
    <recommendedName>
        <fullName evidence="5">Secreted protein</fullName>
    </recommendedName>
</protein>
<evidence type="ECO:0000256" key="1">
    <source>
        <dbReference type="SAM" id="MobiDB-lite"/>
    </source>
</evidence>
<gene>
    <name evidence="3" type="ORF">CDD82_7415</name>
</gene>
<reference evidence="3 4" key="1">
    <citation type="submission" date="2017-06" db="EMBL/GenBank/DDBJ databases">
        <title>Ant-infecting Ophiocordyceps genomes reveal a high diversity of potential behavioral manipulation genes and a possible major role for enterotoxins.</title>
        <authorList>
            <person name="De Bekker C."/>
            <person name="Evans H.C."/>
            <person name="Brachmann A."/>
            <person name="Hughes D.P."/>
        </authorList>
    </citation>
    <scope>NUCLEOTIDE SEQUENCE [LARGE SCALE GENOMIC DNA]</scope>
    <source>
        <strain evidence="3 4">1348a</strain>
    </source>
</reference>
<feature type="compositionally biased region" description="Polar residues" evidence="1">
    <location>
        <begin position="87"/>
        <end position="99"/>
    </location>
</feature>
<feature type="region of interest" description="Disordered" evidence="1">
    <location>
        <begin position="59"/>
        <end position="99"/>
    </location>
</feature>
<sequence>MIFLQKLSAGLVLGLIGLAAGVPVADPMLAQRSNLTVEENASLRTRLVQCLEKTVSDGPRHSLEAIDQANDPNDTAEDLQRKLDQCEGSSSEDPSSQDN</sequence>
<dbReference type="AlphaFoldDB" id="A0A2C5XEY8"/>
<name>A0A2C5XEY8_9HYPO</name>
<feature type="chain" id="PRO_5012293270" description="Secreted protein" evidence="2">
    <location>
        <begin position="22"/>
        <end position="99"/>
    </location>
</feature>
<feature type="signal peptide" evidence="2">
    <location>
        <begin position="1"/>
        <end position="21"/>
    </location>
</feature>
<evidence type="ECO:0008006" key="5">
    <source>
        <dbReference type="Google" id="ProtNLM"/>
    </source>
</evidence>
<proteinExistence type="predicted"/>